<evidence type="ECO:0000313" key="10">
    <source>
        <dbReference type="EMBL" id="PNH07650.1"/>
    </source>
</evidence>
<dbReference type="OrthoDB" id="1413014at2759"/>
<dbReference type="InterPro" id="IPR027417">
    <property type="entry name" value="P-loop_NTPase"/>
</dbReference>
<evidence type="ECO:0000256" key="2">
    <source>
        <dbReference type="ARBA" id="ARBA00010550"/>
    </source>
</evidence>
<evidence type="ECO:0000313" key="11">
    <source>
        <dbReference type="Proteomes" id="UP000236333"/>
    </source>
</evidence>
<keyword evidence="6" id="KW-0067">ATP-binding</keyword>
<dbReference type="FunFam" id="1.10.8.60:FF:000019">
    <property type="entry name" value="AFG3-like AAA ATPase 2"/>
    <property type="match status" value="1"/>
</dbReference>
<dbReference type="AlphaFoldDB" id="A0A2J8A559"/>
<dbReference type="GO" id="GO:0009535">
    <property type="term" value="C:chloroplast thylakoid membrane"/>
    <property type="evidence" value="ECO:0007669"/>
    <property type="project" value="TreeGrafter"/>
</dbReference>
<evidence type="ECO:0000256" key="6">
    <source>
        <dbReference type="ARBA" id="ARBA00022840"/>
    </source>
</evidence>
<name>A0A2J8A559_9CHLO</name>
<keyword evidence="7 10" id="KW-0482">Metalloprotease</keyword>
<proteinExistence type="inferred from homology"/>
<keyword evidence="5" id="KW-0862">Zinc</keyword>
<keyword evidence="7 10" id="KW-0378">Hydrolase</keyword>
<evidence type="ECO:0000256" key="1">
    <source>
        <dbReference type="ARBA" id="ARBA00001947"/>
    </source>
</evidence>
<organism evidence="10 11">
    <name type="scientific">Tetrabaena socialis</name>
    <dbReference type="NCBI Taxonomy" id="47790"/>
    <lineage>
        <taxon>Eukaryota</taxon>
        <taxon>Viridiplantae</taxon>
        <taxon>Chlorophyta</taxon>
        <taxon>core chlorophytes</taxon>
        <taxon>Chlorophyceae</taxon>
        <taxon>CS clade</taxon>
        <taxon>Chlamydomonadales</taxon>
        <taxon>Tetrabaenaceae</taxon>
        <taxon>Tetrabaena</taxon>
    </lineage>
</organism>
<feature type="compositionally biased region" description="Basic and acidic residues" evidence="8">
    <location>
        <begin position="165"/>
        <end position="176"/>
    </location>
</feature>
<evidence type="ECO:0000259" key="9">
    <source>
        <dbReference type="Pfam" id="PF17862"/>
    </source>
</evidence>
<dbReference type="EMBL" id="PGGS01000169">
    <property type="protein sequence ID" value="PNH07650.1"/>
    <property type="molecule type" value="Genomic_DNA"/>
</dbReference>
<keyword evidence="10" id="KW-0645">Protease</keyword>
<feature type="compositionally biased region" description="Low complexity" evidence="8">
    <location>
        <begin position="128"/>
        <end position="152"/>
    </location>
</feature>
<dbReference type="SUPFAM" id="SSF52540">
    <property type="entry name" value="P-loop containing nucleoside triphosphate hydrolases"/>
    <property type="match status" value="1"/>
</dbReference>
<dbReference type="GO" id="GO:0005745">
    <property type="term" value="C:m-AAA complex"/>
    <property type="evidence" value="ECO:0007669"/>
    <property type="project" value="TreeGrafter"/>
</dbReference>
<evidence type="ECO:0000256" key="8">
    <source>
        <dbReference type="SAM" id="MobiDB-lite"/>
    </source>
</evidence>
<evidence type="ECO:0000256" key="5">
    <source>
        <dbReference type="ARBA" id="ARBA00022833"/>
    </source>
</evidence>
<dbReference type="Pfam" id="PF17862">
    <property type="entry name" value="AAA_lid_3"/>
    <property type="match status" value="1"/>
</dbReference>
<evidence type="ECO:0000256" key="3">
    <source>
        <dbReference type="ARBA" id="ARBA00022723"/>
    </source>
</evidence>
<dbReference type="PANTHER" id="PTHR43655:SF2">
    <property type="entry name" value="AFG3 LIKE MATRIX AAA PEPTIDASE SUBUNIT 2, ISOFORM A"/>
    <property type="match status" value="1"/>
</dbReference>
<reference evidence="10 11" key="1">
    <citation type="journal article" date="2017" name="Mol. Biol. Evol.">
        <title>The 4-celled Tetrabaena socialis nuclear genome reveals the essential components for genetic control of cell number at the origin of multicellularity in the volvocine lineage.</title>
        <authorList>
            <person name="Featherston J."/>
            <person name="Arakaki Y."/>
            <person name="Hanschen E.R."/>
            <person name="Ferris P.J."/>
            <person name="Michod R.E."/>
            <person name="Olson B.J.S.C."/>
            <person name="Nozaki H."/>
            <person name="Durand P.M."/>
        </authorList>
    </citation>
    <scope>NUCLEOTIDE SEQUENCE [LARGE SCALE GENOMIC DNA]</scope>
    <source>
        <strain evidence="10 11">NIES-571</strain>
    </source>
</reference>
<dbReference type="PANTHER" id="PTHR43655">
    <property type="entry name" value="ATP-DEPENDENT PROTEASE"/>
    <property type="match status" value="1"/>
</dbReference>
<keyword evidence="3" id="KW-0479">Metal-binding</keyword>
<gene>
    <name evidence="10" type="ORF">TSOC_005876</name>
</gene>
<keyword evidence="4" id="KW-0547">Nucleotide-binding</keyword>
<feature type="region of interest" description="Disordered" evidence="8">
    <location>
        <begin position="120"/>
        <end position="193"/>
    </location>
</feature>
<sequence>MSQHPSAFDRMITVDTPDIKGREQIFRVHLAKLKLTRHADFYSERLAALTPGMSGADIANVCNEAALHAARKNLESVDMINFESAIDRVIGGAEKKNKVIGLDEVERLLGRRQYHSKELRNIDRFRHGPGSESSDAAAAAAAAAAPEAAAATGGDGEGGSPPEEGGGKESGEEEGGKGSGGGGRKRPGLVVAT</sequence>
<comment type="similarity">
    <text evidence="2">In the N-terminal section; belongs to the AAA ATPase family.</text>
</comment>
<dbReference type="GO" id="GO:0008237">
    <property type="term" value="F:metallopeptidase activity"/>
    <property type="evidence" value="ECO:0007669"/>
    <property type="project" value="UniProtKB-KW"/>
</dbReference>
<dbReference type="GO" id="GO:0046872">
    <property type="term" value="F:metal ion binding"/>
    <property type="evidence" value="ECO:0007669"/>
    <property type="project" value="UniProtKB-KW"/>
</dbReference>
<dbReference type="Proteomes" id="UP000236333">
    <property type="component" value="Unassembled WGS sequence"/>
</dbReference>
<dbReference type="InterPro" id="IPR041569">
    <property type="entry name" value="AAA_lid_3"/>
</dbReference>
<dbReference type="InterPro" id="IPR050928">
    <property type="entry name" value="ATP-dep_Zn_Metalloprotease"/>
</dbReference>
<dbReference type="Gene3D" id="1.10.8.60">
    <property type="match status" value="1"/>
</dbReference>
<evidence type="ECO:0000256" key="4">
    <source>
        <dbReference type="ARBA" id="ARBA00022741"/>
    </source>
</evidence>
<accession>A0A2J8A559</accession>
<keyword evidence="11" id="KW-1185">Reference proteome</keyword>
<comment type="caution">
    <text evidence="10">The sequence shown here is derived from an EMBL/GenBank/DDBJ whole genome shotgun (WGS) entry which is preliminary data.</text>
</comment>
<dbReference type="GO" id="GO:0005524">
    <property type="term" value="F:ATP binding"/>
    <property type="evidence" value="ECO:0007669"/>
    <property type="project" value="UniProtKB-KW"/>
</dbReference>
<protein>
    <submittedName>
        <fullName evidence="10">ATP-dependent zinc metalloprotease FTSH 8, mitochondrial</fullName>
    </submittedName>
</protein>
<evidence type="ECO:0000256" key="7">
    <source>
        <dbReference type="ARBA" id="ARBA00023049"/>
    </source>
</evidence>
<comment type="cofactor">
    <cofactor evidence="1">
        <name>Zn(2+)</name>
        <dbReference type="ChEBI" id="CHEBI:29105"/>
    </cofactor>
</comment>
<dbReference type="GO" id="GO:0034982">
    <property type="term" value="P:mitochondrial protein processing"/>
    <property type="evidence" value="ECO:0007669"/>
    <property type="project" value="TreeGrafter"/>
</dbReference>
<feature type="domain" description="AAA ATPase AAA+ lid" evidence="9">
    <location>
        <begin position="44"/>
        <end position="83"/>
    </location>
</feature>